<protein>
    <recommendedName>
        <fullName evidence="4">DNA primase/polymerase bifunctional N-terminal domain-containing protein</fullName>
    </recommendedName>
</protein>
<dbReference type="Proteomes" id="UP000657574">
    <property type="component" value="Unassembled WGS sequence"/>
</dbReference>
<evidence type="ECO:0000256" key="1">
    <source>
        <dbReference type="SAM" id="MobiDB-lite"/>
    </source>
</evidence>
<proteinExistence type="predicted"/>
<evidence type="ECO:0008006" key="4">
    <source>
        <dbReference type="Google" id="ProtNLM"/>
    </source>
</evidence>
<gene>
    <name evidence="2" type="ORF">GCM10010121_001480</name>
</gene>
<dbReference type="RefSeq" id="WP_229839836.1">
    <property type="nucleotide sequence ID" value="NZ_BMQA01000001.1"/>
</dbReference>
<dbReference type="AlphaFoldDB" id="A0A917NF32"/>
<evidence type="ECO:0000313" key="3">
    <source>
        <dbReference type="Proteomes" id="UP000657574"/>
    </source>
</evidence>
<reference evidence="2" key="2">
    <citation type="submission" date="2020-09" db="EMBL/GenBank/DDBJ databases">
        <authorList>
            <person name="Sun Q."/>
            <person name="Ohkuma M."/>
        </authorList>
    </citation>
    <scope>NUCLEOTIDE SEQUENCE</scope>
    <source>
        <strain evidence="2">JCM 3086</strain>
    </source>
</reference>
<reference evidence="2" key="1">
    <citation type="journal article" date="2014" name="Int. J. Syst. Evol. Microbiol.">
        <title>Complete genome sequence of Corynebacterium casei LMG S-19264T (=DSM 44701T), isolated from a smear-ripened cheese.</title>
        <authorList>
            <consortium name="US DOE Joint Genome Institute (JGI-PGF)"/>
            <person name="Walter F."/>
            <person name="Albersmeier A."/>
            <person name="Kalinowski J."/>
            <person name="Ruckert C."/>
        </authorList>
    </citation>
    <scope>NUCLEOTIDE SEQUENCE</scope>
    <source>
        <strain evidence="2">JCM 3086</strain>
    </source>
</reference>
<accession>A0A917NF32</accession>
<comment type="caution">
    <text evidence="2">The sequence shown here is derived from an EMBL/GenBank/DDBJ whole genome shotgun (WGS) entry which is preliminary data.</text>
</comment>
<name>A0A917NF32_9ACTN</name>
<sequence length="188" mass="19863">MRSTPRQATEWLAAAATDPRACKRQWHGPTGIAELTCGRFWDVLSVPESLGVPALDMLLCIPQPPGPALANVASRSVSFFLPPDPTSRWIGSDIEYLTTGARIALPPPYRSAGPLCWLVPPDGRGSLFVPAAVELALQHALDTLGKPRGTAGAVRDGHADTPRPAHRSSPVPPPRSAEAGSSARMPSP</sequence>
<organism evidence="2 3">
    <name type="scientific">Streptomyces brasiliensis</name>
    <dbReference type="NCBI Taxonomy" id="1954"/>
    <lineage>
        <taxon>Bacteria</taxon>
        <taxon>Bacillati</taxon>
        <taxon>Actinomycetota</taxon>
        <taxon>Actinomycetes</taxon>
        <taxon>Kitasatosporales</taxon>
        <taxon>Streptomycetaceae</taxon>
        <taxon>Streptomyces</taxon>
    </lineage>
</organism>
<evidence type="ECO:0000313" key="2">
    <source>
        <dbReference type="EMBL" id="GGI94820.1"/>
    </source>
</evidence>
<feature type="region of interest" description="Disordered" evidence="1">
    <location>
        <begin position="145"/>
        <end position="188"/>
    </location>
</feature>
<dbReference type="EMBL" id="BMQA01000001">
    <property type="protein sequence ID" value="GGI94820.1"/>
    <property type="molecule type" value="Genomic_DNA"/>
</dbReference>
<keyword evidence="3" id="KW-1185">Reference proteome</keyword>